<dbReference type="AlphaFoldDB" id="A0A1D2VRJ6"/>
<protein>
    <submittedName>
        <fullName evidence="3">Uncharacterized protein</fullName>
    </submittedName>
</protein>
<name>A0A1D2VRJ6_9ASCO</name>
<dbReference type="OrthoDB" id="4024574at2759"/>
<gene>
    <name evidence="3" type="ORF">ASCRUDRAFT_73901</name>
</gene>
<feature type="chain" id="PRO_5008910585" evidence="2">
    <location>
        <begin position="28"/>
        <end position="437"/>
    </location>
</feature>
<dbReference type="InParanoid" id="A0A1D2VRJ6"/>
<dbReference type="GeneID" id="30966113"/>
<feature type="region of interest" description="Disordered" evidence="1">
    <location>
        <begin position="287"/>
        <end position="311"/>
    </location>
</feature>
<evidence type="ECO:0000256" key="2">
    <source>
        <dbReference type="SAM" id="SignalP"/>
    </source>
</evidence>
<dbReference type="RefSeq" id="XP_020050541.1">
    <property type="nucleotide sequence ID" value="XM_020192477.1"/>
</dbReference>
<proteinExistence type="predicted"/>
<organism evidence="3 4">
    <name type="scientific">Ascoidea rubescens DSM 1968</name>
    <dbReference type="NCBI Taxonomy" id="1344418"/>
    <lineage>
        <taxon>Eukaryota</taxon>
        <taxon>Fungi</taxon>
        <taxon>Dikarya</taxon>
        <taxon>Ascomycota</taxon>
        <taxon>Saccharomycotina</taxon>
        <taxon>Saccharomycetes</taxon>
        <taxon>Ascoideaceae</taxon>
        <taxon>Ascoidea</taxon>
    </lineage>
</organism>
<evidence type="ECO:0000313" key="3">
    <source>
        <dbReference type="EMBL" id="ODV64234.1"/>
    </source>
</evidence>
<feature type="compositionally biased region" description="Acidic residues" evidence="1">
    <location>
        <begin position="289"/>
        <end position="298"/>
    </location>
</feature>
<keyword evidence="4" id="KW-1185">Reference proteome</keyword>
<sequence>MRKYCLNFSKIIVILLVLLSDSLKVESKRIGTLKKYNERKICKINSNLEKSFYGVTVSRQYIILNNEAPLNNFNSISLCLNNELQWEVLNLLNNRKKLFEWDKPYCSLVNKDKDKDKDKDRKINRNLEEFFKKKKVNDIKNVENHARPLITINKEVSNKVSDKSDKNKIDGKLEVSWKSVIELDGDGINKRSKDSEQYENKDIECYKFARRREYVKRRDVWSPMEWIGGLFKCELREEDKIKLYQREKLSENYQAVGNLRCSNNLTKGISPLISEDLSLQWIEKMKGDEGEDDGDGDGDGGGGGGGEEDEGEEYYQVKRVPLFYTIDEEVDESWREGIDVNEEYNFEEEEEEDGERRVEVLLRLMDRIIEKDEVEYLPWNLKKNNDNLKSSKMSCLLSNLNLEQKFVNLMGTLPSWRVERYYEEIEGIWRGYLELRR</sequence>
<feature type="signal peptide" evidence="2">
    <location>
        <begin position="1"/>
        <end position="27"/>
    </location>
</feature>
<dbReference type="Proteomes" id="UP000095038">
    <property type="component" value="Unassembled WGS sequence"/>
</dbReference>
<keyword evidence="2" id="KW-0732">Signal</keyword>
<reference evidence="4" key="1">
    <citation type="submission" date="2016-05" db="EMBL/GenBank/DDBJ databases">
        <title>Comparative genomics of biotechnologically important yeasts.</title>
        <authorList>
            <consortium name="DOE Joint Genome Institute"/>
            <person name="Riley R."/>
            <person name="Haridas S."/>
            <person name="Wolfe K.H."/>
            <person name="Lopes M.R."/>
            <person name="Hittinger C.T."/>
            <person name="Goker M."/>
            <person name="Salamov A."/>
            <person name="Wisecaver J."/>
            <person name="Long T.M."/>
            <person name="Aerts A.L."/>
            <person name="Barry K."/>
            <person name="Choi C."/>
            <person name="Clum A."/>
            <person name="Coughlan A.Y."/>
            <person name="Deshpande S."/>
            <person name="Douglass A.P."/>
            <person name="Hanson S.J."/>
            <person name="Klenk H.-P."/>
            <person name="Labutti K."/>
            <person name="Lapidus A."/>
            <person name="Lindquist E."/>
            <person name="Lipzen A."/>
            <person name="Meier-Kolthoff J.P."/>
            <person name="Ohm R.A."/>
            <person name="Otillar R.P."/>
            <person name="Pangilinan J."/>
            <person name="Peng Y."/>
            <person name="Rokas A."/>
            <person name="Rosa C.A."/>
            <person name="Scheuner C."/>
            <person name="Sibirny A.A."/>
            <person name="Slot J.C."/>
            <person name="Stielow J.B."/>
            <person name="Sun H."/>
            <person name="Kurtzman C.P."/>
            <person name="Blackwell M."/>
            <person name="Grigoriev I.V."/>
            <person name="Jeffries T.W."/>
        </authorList>
    </citation>
    <scope>NUCLEOTIDE SEQUENCE [LARGE SCALE GENOMIC DNA]</scope>
    <source>
        <strain evidence="4">DSM 1968</strain>
    </source>
</reference>
<accession>A0A1D2VRJ6</accession>
<dbReference type="EMBL" id="KV454475">
    <property type="protein sequence ID" value="ODV64234.1"/>
    <property type="molecule type" value="Genomic_DNA"/>
</dbReference>
<evidence type="ECO:0000256" key="1">
    <source>
        <dbReference type="SAM" id="MobiDB-lite"/>
    </source>
</evidence>
<evidence type="ECO:0000313" key="4">
    <source>
        <dbReference type="Proteomes" id="UP000095038"/>
    </source>
</evidence>